<dbReference type="InterPro" id="IPR046162">
    <property type="entry name" value="DUF6164"/>
</dbReference>
<name>A0A4Z0WB13_9GAMM</name>
<dbReference type="RefSeq" id="WP_135480914.1">
    <property type="nucleotide sequence ID" value="NZ_SRMF01000001.1"/>
</dbReference>
<sequence length="121" mass="13864">MASLLFRLNNVPDDEADEVRQLLSEHNFDTYETTAGRWQISVAAIWLRDDSRLAEARAVLADYQAQRADQARARHAEQVARGEQMTFSRKLREEPLRVLFYIAVGLVVLGLSTLPFLQFID</sequence>
<keyword evidence="1" id="KW-1133">Transmembrane helix</keyword>
<organism evidence="2 3">
    <name type="scientific">Natronospirillum operosum</name>
    <dbReference type="NCBI Taxonomy" id="2759953"/>
    <lineage>
        <taxon>Bacteria</taxon>
        <taxon>Pseudomonadati</taxon>
        <taxon>Pseudomonadota</taxon>
        <taxon>Gammaproteobacteria</taxon>
        <taxon>Oceanospirillales</taxon>
        <taxon>Natronospirillaceae</taxon>
        <taxon>Natronospirillum</taxon>
    </lineage>
</organism>
<gene>
    <name evidence="2" type="ORF">E4656_02610</name>
</gene>
<evidence type="ECO:0000313" key="2">
    <source>
        <dbReference type="EMBL" id="TGG95332.1"/>
    </source>
</evidence>
<proteinExistence type="predicted"/>
<keyword evidence="1" id="KW-0812">Transmembrane</keyword>
<protein>
    <recommendedName>
        <fullName evidence="4">DUF2007 domain-containing protein</fullName>
    </recommendedName>
</protein>
<reference evidence="2 3" key="1">
    <citation type="submission" date="2019-04" db="EMBL/GenBank/DDBJ databases">
        <title>Natronospirillum operosus gen. nov., sp. nov., a haloalkaliphilic satellite isolated from decaying biomass of laboratory culture of cyanobacterium Geitlerinema sp. and proposal of Natronospirillaceae fam. nov. and Saccharospirillaceae fam. nov.</title>
        <authorList>
            <person name="Kevbrin V."/>
            <person name="Boltyanskaya Y."/>
            <person name="Koziaeva V."/>
            <person name="Grouzdev D.S."/>
            <person name="Park M."/>
            <person name="Cho J."/>
        </authorList>
    </citation>
    <scope>NUCLEOTIDE SEQUENCE [LARGE SCALE GENOMIC DNA]</scope>
    <source>
        <strain evidence="2 3">G-116</strain>
    </source>
</reference>
<evidence type="ECO:0000256" key="1">
    <source>
        <dbReference type="SAM" id="Phobius"/>
    </source>
</evidence>
<dbReference type="OrthoDB" id="5569385at2"/>
<dbReference type="Proteomes" id="UP000297475">
    <property type="component" value="Unassembled WGS sequence"/>
</dbReference>
<accession>A0A4Z0WB13</accession>
<keyword evidence="1" id="KW-0472">Membrane</keyword>
<dbReference type="EMBL" id="SRMF01000001">
    <property type="protein sequence ID" value="TGG95332.1"/>
    <property type="molecule type" value="Genomic_DNA"/>
</dbReference>
<dbReference type="AlphaFoldDB" id="A0A4Z0WB13"/>
<dbReference type="Pfam" id="PF19661">
    <property type="entry name" value="DUF6164"/>
    <property type="match status" value="1"/>
</dbReference>
<evidence type="ECO:0008006" key="4">
    <source>
        <dbReference type="Google" id="ProtNLM"/>
    </source>
</evidence>
<comment type="caution">
    <text evidence="2">The sequence shown here is derived from an EMBL/GenBank/DDBJ whole genome shotgun (WGS) entry which is preliminary data.</text>
</comment>
<feature type="transmembrane region" description="Helical" evidence="1">
    <location>
        <begin position="98"/>
        <end position="120"/>
    </location>
</feature>
<keyword evidence="3" id="KW-1185">Reference proteome</keyword>
<evidence type="ECO:0000313" key="3">
    <source>
        <dbReference type="Proteomes" id="UP000297475"/>
    </source>
</evidence>